<accession>A0A0U5H405</accession>
<evidence type="ECO:0000313" key="2">
    <source>
        <dbReference type="EMBL" id="CQH58532.1"/>
    </source>
</evidence>
<dbReference type="InterPro" id="IPR025870">
    <property type="entry name" value="Glyoxalase-like_dom"/>
</dbReference>
<dbReference type="GeneID" id="26659401"/>
<sequence length="270" mass="29616">MRPVIDHVPFAASDLDALVERFEAAGFDPTYGGAHPDAGTEMAALVLPDGSYLELVAPTRGDPDRWPAYFDAADPVAGPCDWCVETGSVHAECQRVIDHDVTVHGPIHGRRERPDGTLVEWDQAFLGGDDTLLPFVVSDRTPREYRVPDSNLYGSPVSGISWVVLATDDLAGAVERFQRLYRLPEPERDYDDTYGDLAHFPGQDIVLCEPAGGRVRDRLDQLGPGPVSVLLSADIDDARHRHPLDGGREWFGRRVRFVDGLDGHLGVVSL</sequence>
<proteinExistence type="predicted"/>
<dbReference type="EMBL" id="LN831302">
    <property type="protein sequence ID" value="CQH58532.1"/>
    <property type="molecule type" value="Genomic_DNA"/>
</dbReference>
<organism evidence="2 3">
    <name type="scientific">Halobacterium hubeiense</name>
    <dbReference type="NCBI Taxonomy" id="1407499"/>
    <lineage>
        <taxon>Archaea</taxon>
        <taxon>Methanobacteriati</taxon>
        <taxon>Methanobacteriota</taxon>
        <taxon>Stenosarchaea group</taxon>
        <taxon>Halobacteria</taxon>
        <taxon>Halobacteriales</taxon>
        <taxon>Halobacteriaceae</taxon>
        <taxon>Halobacterium</taxon>
    </lineage>
</organism>
<dbReference type="OrthoDB" id="266164at2157"/>
<dbReference type="PROSITE" id="PS51819">
    <property type="entry name" value="VOC"/>
    <property type="match status" value="1"/>
</dbReference>
<dbReference type="Proteomes" id="UP000066737">
    <property type="component" value="Chromosome I"/>
</dbReference>
<dbReference type="InterPro" id="IPR037523">
    <property type="entry name" value="VOC_core"/>
</dbReference>
<dbReference type="STRING" id="1407499.HHUB_2769"/>
<protein>
    <submittedName>
        <fullName evidence="2">Glyoxalase domain protein</fullName>
    </submittedName>
</protein>
<dbReference type="SUPFAM" id="SSF54593">
    <property type="entry name" value="Glyoxalase/Bleomycin resistance protein/Dihydroxybiphenyl dioxygenase"/>
    <property type="match status" value="2"/>
</dbReference>
<dbReference type="InterPro" id="IPR029068">
    <property type="entry name" value="Glyas_Bleomycin-R_OHBP_Dase"/>
</dbReference>
<keyword evidence="3" id="KW-1185">Reference proteome</keyword>
<gene>
    <name evidence="2" type="ORF">HHUB_2769</name>
</gene>
<name>A0A0U5H405_9EURY</name>
<evidence type="ECO:0000259" key="1">
    <source>
        <dbReference type="PROSITE" id="PS51819"/>
    </source>
</evidence>
<dbReference type="PANTHER" id="PTHR40265">
    <property type="entry name" value="BLL2707 PROTEIN"/>
    <property type="match status" value="1"/>
</dbReference>
<dbReference type="PANTHER" id="PTHR40265:SF1">
    <property type="entry name" value="GLYOXALASE-LIKE DOMAIN-CONTAINING PROTEIN"/>
    <property type="match status" value="1"/>
</dbReference>
<reference evidence="3" key="1">
    <citation type="journal article" date="2016" name="Environ. Microbiol.">
        <title>The complete genome of a viable archaeum isolated from 123-million-year-old rock salt.</title>
        <authorList>
            <person name="Jaakkola S.T."/>
            <person name="Pfeiffer F."/>
            <person name="Ravantti J.J."/>
            <person name="Guo Q."/>
            <person name="Liu Y."/>
            <person name="Chen X."/>
            <person name="Ma H."/>
            <person name="Yang C."/>
            <person name="Oksanen H.M."/>
            <person name="Bamford D.H."/>
        </authorList>
    </citation>
    <scope>NUCLEOTIDE SEQUENCE</scope>
    <source>
        <strain evidence="3">JI20-1</strain>
    </source>
</reference>
<evidence type="ECO:0000313" key="3">
    <source>
        <dbReference type="Proteomes" id="UP000066737"/>
    </source>
</evidence>
<dbReference type="Pfam" id="PF13468">
    <property type="entry name" value="Glyoxalase_3"/>
    <property type="match status" value="1"/>
</dbReference>
<dbReference type="RefSeq" id="WP_059057185.1">
    <property type="nucleotide sequence ID" value="NZ_CEML01000001.1"/>
</dbReference>
<feature type="domain" description="VOC" evidence="1">
    <location>
        <begin position="1"/>
        <end position="58"/>
    </location>
</feature>
<dbReference type="KEGG" id="hhb:Hhub_2769"/>
<dbReference type="AlphaFoldDB" id="A0A0U5H405"/>
<dbReference type="Gene3D" id="3.10.180.10">
    <property type="entry name" value="2,3-Dihydroxybiphenyl 1,2-Dioxygenase, domain 1"/>
    <property type="match status" value="1"/>
</dbReference>